<dbReference type="PROSITE" id="PS00718">
    <property type="entry name" value="SIGMA54_2"/>
    <property type="match status" value="1"/>
</dbReference>
<keyword evidence="4 9" id="KW-0548">Nucleotidyltransferase</keyword>
<evidence type="ECO:0000313" key="13">
    <source>
        <dbReference type="Proteomes" id="UP000626210"/>
    </source>
</evidence>
<comment type="function">
    <text evidence="9">Sigma factors are initiation factors that promote the attachment of RNA polymerase to specific initiation sites and are then released.</text>
</comment>
<name>A0ABQ3G3Y1_9BURK</name>
<dbReference type="PANTHER" id="PTHR32248:SF4">
    <property type="entry name" value="RNA POLYMERASE SIGMA-54 FACTOR"/>
    <property type="match status" value="1"/>
</dbReference>
<organism evidence="12 13">
    <name type="scientific">Pseudorhodoferax aquiterrae</name>
    <dbReference type="NCBI Taxonomy" id="747304"/>
    <lineage>
        <taxon>Bacteria</taxon>
        <taxon>Pseudomonadati</taxon>
        <taxon>Pseudomonadota</taxon>
        <taxon>Betaproteobacteria</taxon>
        <taxon>Burkholderiales</taxon>
        <taxon>Comamonadaceae</taxon>
    </lineage>
</organism>
<dbReference type="PIRSF" id="PIRSF000774">
    <property type="entry name" value="RpoN"/>
    <property type="match status" value="1"/>
</dbReference>
<evidence type="ECO:0000256" key="1">
    <source>
        <dbReference type="ARBA" id="ARBA00008798"/>
    </source>
</evidence>
<protein>
    <recommendedName>
        <fullName evidence="9">RNA polymerase sigma-54 factor</fullName>
    </recommendedName>
</protein>
<keyword evidence="3 9" id="KW-0808">Transferase</keyword>
<sequence>MQLLQMPNLEFAASIDACLASNPFLEIDEQAPPPAAAHEEAQAAAAGQLWGASIGARQRPRSGDGDLDALAFVAAPTSLRDHLHGQLRLLRLDDRAFMLASLLCEALDDDGYLRVDPAELAALGELQPAPTAAECDAALACVQALDPPGVGARNLVECLQLQLASHPDAQERQLCARLLTDAEPALRGGDVARCARVLGCSAATVQRLLRLLRGLDPHPGWRHGGEPVRYVVPDVLARRTRTGWTAQLNEAVVPRVQLHRGYAELYRQHRGAAAPALAGQLQEARWTLRNVEQRFSTILAVAQAIVRRQQRFLEHGALAMQPMVLRQIAEELGMHESTVSRVTHQKFIATPSGTFELGYFFSRGLPVAGGGQCSPTAVRELVHEIIVREHGQPLSDVAIALQLARRGIRVARRTVTKYRQQLGLGTAGLRATRAMAQGASA</sequence>
<evidence type="ECO:0000256" key="8">
    <source>
        <dbReference type="ARBA" id="ARBA00023163"/>
    </source>
</evidence>
<dbReference type="PANTHER" id="PTHR32248">
    <property type="entry name" value="RNA POLYMERASE SIGMA-54 FACTOR"/>
    <property type="match status" value="1"/>
</dbReference>
<comment type="similarity">
    <text evidence="1 9">Belongs to the sigma-54 factor family.</text>
</comment>
<feature type="domain" description="RNA polymerase sigma factor 54 DNA-binding" evidence="10">
    <location>
        <begin position="279"/>
        <end position="427"/>
    </location>
</feature>
<dbReference type="PROSITE" id="PS00717">
    <property type="entry name" value="SIGMA54_1"/>
    <property type="match status" value="1"/>
</dbReference>
<dbReference type="InterPro" id="IPR007634">
    <property type="entry name" value="RNA_pol_sigma_54_DNA-bd"/>
</dbReference>
<proteinExistence type="inferred from homology"/>
<evidence type="ECO:0000256" key="9">
    <source>
        <dbReference type="PIRNR" id="PIRNR000774"/>
    </source>
</evidence>
<comment type="caution">
    <text evidence="12">The sequence shown here is derived from an EMBL/GenBank/DDBJ whole genome shotgun (WGS) entry which is preliminary data.</text>
</comment>
<dbReference type="EMBL" id="BMYK01000007">
    <property type="protein sequence ID" value="GHC84515.1"/>
    <property type="molecule type" value="Genomic_DNA"/>
</dbReference>
<dbReference type="NCBIfam" id="TIGR02395">
    <property type="entry name" value="rpoN_sigma"/>
    <property type="match status" value="1"/>
</dbReference>
<keyword evidence="7 9" id="KW-0238">DNA-binding</keyword>
<dbReference type="InterPro" id="IPR000394">
    <property type="entry name" value="RNA_pol_sigma_54"/>
</dbReference>
<dbReference type="NCBIfam" id="NF009118">
    <property type="entry name" value="PRK12469.1"/>
    <property type="match status" value="1"/>
</dbReference>
<dbReference type="Gene3D" id="1.10.10.1330">
    <property type="entry name" value="RNA polymerase sigma-54 factor, core-binding domain"/>
    <property type="match status" value="1"/>
</dbReference>
<evidence type="ECO:0000256" key="5">
    <source>
        <dbReference type="ARBA" id="ARBA00023015"/>
    </source>
</evidence>
<keyword evidence="5 9" id="KW-0805">Transcription regulation</keyword>
<accession>A0ABQ3G3Y1</accession>
<dbReference type="PROSITE" id="PS50044">
    <property type="entry name" value="SIGMA54_3"/>
    <property type="match status" value="1"/>
</dbReference>
<evidence type="ECO:0000256" key="6">
    <source>
        <dbReference type="ARBA" id="ARBA00023082"/>
    </source>
</evidence>
<dbReference type="InterPro" id="IPR007046">
    <property type="entry name" value="RNA_pol_sigma_54_core-bd"/>
</dbReference>
<dbReference type="Pfam" id="PF04552">
    <property type="entry name" value="Sigma54_DBD"/>
    <property type="match status" value="1"/>
</dbReference>
<dbReference type="PRINTS" id="PR00045">
    <property type="entry name" value="SIGMA54FCT"/>
</dbReference>
<gene>
    <name evidence="12" type="primary">rpoN</name>
    <name evidence="12" type="ORF">GCM10007320_29010</name>
</gene>
<keyword evidence="8 9" id="KW-0804">Transcription</keyword>
<keyword evidence="2 9" id="KW-0240">DNA-directed RNA polymerase</keyword>
<dbReference type="Gene3D" id="1.10.10.60">
    <property type="entry name" value="Homeodomain-like"/>
    <property type="match status" value="1"/>
</dbReference>
<evidence type="ECO:0000256" key="4">
    <source>
        <dbReference type="ARBA" id="ARBA00022695"/>
    </source>
</evidence>
<keyword evidence="6 9" id="KW-0731">Sigma factor</keyword>
<evidence type="ECO:0000259" key="10">
    <source>
        <dbReference type="Pfam" id="PF04552"/>
    </source>
</evidence>
<evidence type="ECO:0000256" key="7">
    <source>
        <dbReference type="ARBA" id="ARBA00023125"/>
    </source>
</evidence>
<dbReference type="Proteomes" id="UP000626210">
    <property type="component" value="Unassembled WGS sequence"/>
</dbReference>
<reference evidence="13" key="1">
    <citation type="journal article" date="2019" name="Int. J. Syst. Evol. Microbiol.">
        <title>The Global Catalogue of Microorganisms (GCM) 10K type strain sequencing project: providing services to taxonomists for standard genome sequencing and annotation.</title>
        <authorList>
            <consortium name="The Broad Institute Genomics Platform"/>
            <consortium name="The Broad Institute Genome Sequencing Center for Infectious Disease"/>
            <person name="Wu L."/>
            <person name="Ma J."/>
        </authorList>
    </citation>
    <scope>NUCLEOTIDE SEQUENCE [LARGE SCALE GENOMIC DNA]</scope>
    <source>
        <strain evidence="13">KCTC 23314</strain>
    </source>
</reference>
<evidence type="ECO:0000313" key="12">
    <source>
        <dbReference type="EMBL" id="GHC84515.1"/>
    </source>
</evidence>
<keyword evidence="13" id="KW-1185">Reference proteome</keyword>
<evidence type="ECO:0000256" key="3">
    <source>
        <dbReference type="ARBA" id="ARBA00022679"/>
    </source>
</evidence>
<dbReference type="Pfam" id="PF04963">
    <property type="entry name" value="Sigma54_CBD"/>
    <property type="match status" value="1"/>
</dbReference>
<evidence type="ECO:0000259" key="11">
    <source>
        <dbReference type="Pfam" id="PF04963"/>
    </source>
</evidence>
<feature type="domain" description="RNA polymerase sigma factor 54 core-binding" evidence="11">
    <location>
        <begin position="71"/>
        <end position="262"/>
    </location>
</feature>
<evidence type="ECO:0000256" key="2">
    <source>
        <dbReference type="ARBA" id="ARBA00022478"/>
    </source>
</evidence>
<dbReference type="InterPro" id="IPR038709">
    <property type="entry name" value="RpoN_core-bd_sf"/>
</dbReference>